<dbReference type="PANTHER" id="PTHR43265:SF1">
    <property type="entry name" value="ESTERASE ESTD"/>
    <property type="match status" value="1"/>
</dbReference>
<gene>
    <name evidence="2" type="ORF">FHS09_000384</name>
</gene>
<comment type="caution">
    <text evidence="2">The sequence shown here is derived from an EMBL/GenBank/DDBJ whole genome shotgun (WGS) entry which is preliminary data.</text>
</comment>
<dbReference type="RefSeq" id="WP_183456134.1">
    <property type="nucleotide sequence ID" value="NZ_JACHWZ010000002.1"/>
</dbReference>
<reference evidence="2 3" key="1">
    <citation type="submission" date="2020-08" db="EMBL/GenBank/DDBJ databases">
        <title>Genomic Encyclopedia of Type Strains, Phase III (KMG-III): the genomes of soil and plant-associated and newly described type strains.</title>
        <authorList>
            <person name="Whitman W."/>
        </authorList>
    </citation>
    <scope>NUCLEOTIDE SEQUENCE [LARGE SCALE GENOMIC DNA]</scope>
    <source>
        <strain evidence="2 3">CECT 8799</strain>
    </source>
</reference>
<dbReference type="PANTHER" id="PTHR43265">
    <property type="entry name" value="ESTERASE ESTD"/>
    <property type="match status" value="1"/>
</dbReference>
<dbReference type="InterPro" id="IPR029058">
    <property type="entry name" value="AB_hydrolase_fold"/>
</dbReference>
<accession>A0A7W4Z7K3</accession>
<dbReference type="InterPro" id="IPR053145">
    <property type="entry name" value="AB_hydrolase_Est10"/>
</dbReference>
<sequence>MKKVIFLILFFLGSTCVYGEGYKIEEIEFVSHTERLSGSIVFPKSDEIHSAVVFIHGSGKQERNMHWAQRFASEGIAALVYDKRGVGRSGGNYEGNQNVSGKNISLLADDSIAALNVLREHPKTKTLPIGLTGISQAGWIVPLAAERRKVVDFMVLWSGPVCKVSEEDIFSKYTSDLDGKRIPSYEEALKSRKVKYIWPGFLGKDTDPSESLAKLKIPGIWVFGGNDGSVPVDLSIRRLRKLIDDGHEYEYVLFSNLGHNNMTETFSTVADWIKRFAKVK</sequence>
<dbReference type="EMBL" id="JACHWZ010000002">
    <property type="protein sequence ID" value="MBB3059576.1"/>
    <property type="molecule type" value="Genomic_DNA"/>
</dbReference>
<keyword evidence="3" id="KW-1185">Reference proteome</keyword>
<dbReference type="Gene3D" id="3.40.50.1820">
    <property type="entry name" value="alpha/beta hydrolase"/>
    <property type="match status" value="1"/>
</dbReference>
<evidence type="ECO:0000313" key="2">
    <source>
        <dbReference type="EMBL" id="MBB3059576.1"/>
    </source>
</evidence>
<dbReference type="Proteomes" id="UP000535937">
    <property type="component" value="Unassembled WGS sequence"/>
</dbReference>
<evidence type="ECO:0000313" key="3">
    <source>
        <dbReference type="Proteomes" id="UP000535937"/>
    </source>
</evidence>
<dbReference type="InterPro" id="IPR022742">
    <property type="entry name" value="Hydrolase_4"/>
</dbReference>
<organism evidence="2 3">
    <name type="scientific">Microbulbifer rhizosphaerae</name>
    <dbReference type="NCBI Taxonomy" id="1562603"/>
    <lineage>
        <taxon>Bacteria</taxon>
        <taxon>Pseudomonadati</taxon>
        <taxon>Pseudomonadota</taxon>
        <taxon>Gammaproteobacteria</taxon>
        <taxon>Cellvibrionales</taxon>
        <taxon>Microbulbiferaceae</taxon>
        <taxon>Microbulbifer</taxon>
    </lineage>
</organism>
<dbReference type="GO" id="GO:0052689">
    <property type="term" value="F:carboxylic ester hydrolase activity"/>
    <property type="evidence" value="ECO:0007669"/>
    <property type="project" value="TreeGrafter"/>
</dbReference>
<feature type="domain" description="Serine aminopeptidase S33" evidence="1">
    <location>
        <begin position="48"/>
        <end position="173"/>
    </location>
</feature>
<dbReference type="AlphaFoldDB" id="A0A7W4Z7K3"/>
<dbReference type="SUPFAM" id="SSF53474">
    <property type="entry name" value="alpha/beta-Hydrolases"/>
    <property type="match status" value="1"/>
</dbReference>
<protein>
    <recommendedName>
        <fullName evidence="1">Serine aminopeptidase S33 domain-containing protein</fullName>
    </recommendedName>
</protein>
<dbReference type="Pfam" id="PF12146">
    <property type="entry name" value="Hydrolase_4"/>
    <property type="match status" value="1"/>
</dbReference>
<proteinExistence type="predicted"/>
<evidence type="ECO:0000259" key="1">
    <source>
        <dbReference type="Pfam" id="PF12146"/>
    </source>
</evidence>
<name>A0A7W4Z7K3_9GAMM</name>